<evidence type="ECO:0000256" key="2">
    <source>
        <dbReference type="ARBA" id="ARBA00022679"/>
    </source>
</evidence>
<dbReference type="Pfam" id="PF13439">
    <property type="entry name" value="Glyco_transf_4"/>
    <property type="match status" value="1"/>
</dbReference>
<sequence>MPALRRRHPRSGPILIANPGSDLYGSDRVMLETVSALVGRGLSVVVTMPNYGPLAAEVERRGATTMITATPIIRKSSLRPAGMARLLRDTAYGIPAAISLIRRLRPRAVVVNTVTAPIWFPVARLLGVPTIGHVHEGEASVSSLLRRALALPLIFTDRLIVNSRFSHQVMTDALPPLDRRSTIVYNAVPGPENPTPPRKTLDPPIRLVFVGRLSARKGPHVAVEAVRLLAEQGLDVRLDLVGAVFPGYEWFEEELRTAVRRADLQDRVIFHGFQSDVWPYSADGDICVIPSTLDEPFGNTAVEAALAARPSIVSNTSGLIEASAGIGSAVRVPAGHAEAIADAVRTIADDWDSYRTRAVADAAYARVRYSAQRYGDEITKIITDAVDGKTGKRTLRHRPVGGTTGPARAQGS</sequence>
<dbReference type="RefSeq" id="WP_143985158.1">
    <property type="nucleotide sequence ID" value="NZ_CP041692.1"/>
</dbReference>
<evidence type="ECO:0000259" key="4">
    <source>
        <dbReference type="Pfam" id="PF13439"/>
    </source>
</evidence>
<accession>A0A516PVG3</accession>
<dbReference type="AlphaFoldDB" id="A0A516PVG3"/>
<organism evidence="5 6">
    <name type="scientific">Microlunatus elymi</name>
    <dbReference type="NCBI Taxonomy" id="2596828"/>
    <lineage>
        <taxon>Bacteria</taxon>
        <taxon>Bacillati</taxon>
        <taxon>Actinomycetota</taxon>
        <taxon>Actinomycetes</taxon>
        <taxon>Propionibacteriales</taxon>
        <taxon>Propionibacteriaceae</taxon>
        <taxon>Microlunatus</taxon>
    </lineage>
</organism>
<dbReference type="OrthoDB" id="8878585at2"/>
<dbReference type="EMBL" id="CP041692">
    <property type="protein sequence ID" value="QDP95176.1"/>
    <property type="molecule type" value="Genomic_DNA"/>
</dbReference>
<keyword evidence="6" id="KW-1185">Reference proteome</keyword>
<reference evidence="5 6" key="1">
    <citation type="submission" date="2019-07" db="EMBL/GenBank/DDBJ databases">
        <title>Microlunatus dokdonensis sp. nov. isolated from the rhizospheric soil of the wild plant Elymus tsukushiensis.</title>
        <authorList>
            <person name="Ghim S.-Y."/>
            <person name="Hwang Y.-J."/>
            <person name="Son J.-S."/>
            <person name="Shin J.-H."/>
        </authorList>
    </citation>
    <scope>NUCLEOTIDE SEQUENCE [LARGE SCALE GENOMIC DNA]</scope>
    <source>
        <strain evidence="5 6">KUDC0627</strain>
    </source>
</reference>
<dbReference type="PANTHER" id="PTHR12526">
    <property type="entry name" value="GLYCOSYLTRANSFERASE"/>
    <property type="match status" value="1"/>
</dbReference>
<proteinExistence type="predicted"/>
<dbReference type="GO" id="GO:0016757">
    <property type="term" value="F:glycosyltransferase activity"/>
    <property type="evidence" value="ECO:0007669"/>
    <property type="project" value="UniProtKB-KW"/>
</dbReference>
<evidence type="ECO:0000313" key="5">
    <source>
        <dbReference type="EMBL" id="QDP95176.1"/>
    </source>
</evidence>
<dbReference type="InterPro" id="IPR028098">
    <property type="entry name" value="Glyco_trans_4-like_N"/>
</dbReference>
<keyword evidence="1" id="KW-0328">Glycosyltransferase</keyword>
<protein>
    <submittedName>
        <fullName evidence="5">Glycosyltransferase</fullName>
    </submittedName>
</protein>
<feature type="region of interest" description="Disordered" evidence="3">
    <location>
        <begin position="390"/>
        <end position="412"/>
    </location>
</feature>
<name>A0A516PVG3_9ACTN</name>
<evidence type="ECO:0000256" key="3">
    <source>
        <dbReference type="SAM" id="MobiDB-lite"/>
    </source>
</evidence>
<evidence type="ECO:0000313" key="6">
    <source>
        <dbReference type="Proteomes" id="UP000319263"/>
    </source>
</evidence>
<dbReference type="Pfam" id="PF13692">
    <property type="entry name" value="Glyco_trans_1_4"/>
    <property type="match status" value="1"/>
</dbReference>
<keyword evidence="2 5" id="KW-0808">Transferase</keyword>
<gene>
    <name evidence="5" type="ORF">FOE78_03930</name>
</gene>
<dbReference type="SUPFAM" id="SSF53756">
    <property type="entry name" value="UDP-Glycosyltransferase/glycogen phosphorylase"/>
    <property type="match status" value="1"/>
</dbReference>
<dbReference type="PANTHER" id="PTHR12526:SF638">
    <property type="entry name" value="SPORE COAT PROTEIN SA"/>
    <property type="match status" value="1"/>
</dbReference>
<dbReference type="Gene3D" id="3.40.50.2000">
    <property type="entry name" value="Glycogen Phosphorylase B"/>
    <property type="match status" value="2"/>
</dbReference>
<evidence type="ECO:0000256" key="1">
    <source>
        <dbReference type="ARBA" id="ARBA00022676"/>
    </source>
</evidence>
<dbReference type="Proteomes" id="UP000319263">
    <property type="component" value="Chromosome"/>
</dbReference>
<dbReference type="KEGG" id="mik:FOE78_03930"/>
<feature type="domain" description="Glycosyltransferase subfamily 4-like N-terminal" evidence="4">
    <location>
        <begin position="25"/>
        <end position="188"/>
    </location>
</feature>